<protein>
    <recommendedName>
        <fullName evidence="1">HAT C-terminal dimerisation domain-containing protein</fullName>
    </recommendedName>
</protein>
<dbReference type="InterPro" id="IPR008906">
    <property type="entry name" value="HATC_C_dom"/>
</dbReference>
<reference evidence="2 3" key="1">
    <citation type="journal article" date="2019" name="Nat. Ecol. Evol.">
        <title>Megaphylogeny resolves global patterns of mushroom evolution.</title>
        <authorList>
            <person name="Varga T."/>
            <person name="Krizsan K."/>
            <person name="Foldi C."/>
            <person name="Dima B."/>
            <person name="Sanchez-Garcia M."/>
            <person name="Sanchez-Ramirez S."/>
            <person name="Szollosi G.J."/>
            <person name="Szarkandi J.G."/>
            <person name="Papp V."/>
            <person name="Albert L."/>
            <person name="Andreopoulos W."/>
            <person name="Angelini C."/>
            <person name="Antonin V."/>
            <person name="Barry K.W."/>
            <person name="Bougher N.L."/>
            <person name="Buchanan P."/>
            <person name="Buyck B."/>
            <person name="Bense V."/>
            <person name="Catcheside P."/>
            <person name="Chovatia M."/>
            <person name="Cooper J."/>
            <person name="Damon W."/>
            <person name="Desjardin D."/>
            <person name="Finy P."/>
            <person name="Geml J."/>
            <person name="Haridas S."/>
            <person name="Hughes K."/>
            <person name="Justo A."/>
            <person name="Karasinski D."/>
            <person name="Kautmanova I."/>
            <person name="Kiss B."/>
            <person name="Kocsube S."/>
            <person name="Kotiranta H."/>
            <person name="LaButti K.M."/>
            <person name="Lechner B.E."/>
            <person name="Liimatainen K."/>
            <person name="Lipzen A."/>
            <person name="Lukacs Z."/>
            <person name="Mihaltcheva S."/>
            <person name="Morgado L.N."/>
            <person name="Niskanen T."/>
            <person name="Noordeloos M.E."/>
            <person name="Ohm R.A."/>
            <person name="Ortiz-Santana B."/>
            <person name="Ovrebo C."/>
            <person name="Racz N."/>
            <person name="Riley R."/>
            <person name="Savchenko A."/>
            <person name="Shiryaev A."/>
            <person name="Soop K."/>
            <person name="Spirin V."/>
            <person name="Szebenyi C."/>
            <person name="Tomsovsky M."/>
            <person name="Tulloss R.E."/>
            <person name="Uehling J."/>
            <person name="Grigoriev I.V."/>
            <person name="Vagvolgyi C."/>
            <person name="Papp T."/>
            <person name="Martin F.M."/>
            <person name="Miettinen O."/>
            <person name="Hibbett D.S."/>
            <person name="Nagy L.G."/>
        </authorList>
    </citation>
    <scope>NUCLEOTIDE SEQUENCE [LARGE SCALE GENOMIC DNA]</scope>
    <source>
        <strain evidence="2 3">HHB13444</strain>
    </source>
</reference>
<proteinExistence type="predicted"/>
<dbReference type="InterPro" id="IPR012337">
    <property type="entry name" value="RNaseH-like_sf"/>
</dbReference>
<dbReference type="AlphaFoldDB" id="A0A5C3NR05"/>
<dbReference type="SUPFAM" id="SSF53098">
    <property type="entry name" value="Ribonuclease H-like"/>
    <property type="match status" value="1"/>
</dbReference>
<dbReference type="GO" id="GO:0046983">
    <property type="term" value="F:protein dimerization activity"/>
    <property type="evidence" value="ECO:0007669"/>
    <property type="project" value="InterPro"/>
</dbReference>
<feature type="domain" description="HAT C-terminal dimerisation" evidence="1">
    <location>
        <begin position="4"/>
        <end position="82"/>
    </location>
</feature>
<evidence type="ECO:0000259" key="1">
    <source>
        <dbReference type="Pfam" id="PF05699"/>
    </source>
</evidence>
<evidence type="ECO:0000313" key="2">
    <source>
        <dbReference type="EMBL" id="TFK79027.1"/>
    </source>
</evidence>
<dbReference type="InParanoid" id="A0A5C3NR05"/>
<keyword evidence="3" id="KW-1185">Reference proteome</keyword>
<sequence length="103" mass="11178">DALEEYLISPPIPGIMNPIQHWHSLDPERNPLARMALDILSTPATSVDAERAFSRGALTVSKLRRNLSDESTRAATVLSAWMAIPGLVPAGKIVQSFADKASR</sequence>
<evidence type="ECO:0000313" key="3">
    <source>
        <dbReference type="Proteomes" id="UP000308197"/>
    </source>
</evidence>
<accession>A0A5C3NR05</accession>
<feature type="non-terminal residue" evidence="2">
    <location>
        <position position="1"/>
    </location>
</feature>
<name>A0A5C3NR05_9APHY</name>
<organism evidence="2 3">
    <name type="scientific">Polyporus arcularius HHB13444</name>
    <dbReference type="NCBI Taxonomy" id="1314778"/>
    <lineage>
        <taxon>Eukaryota</taxon>
        <taxon>Fungi</taxon>
        <taxon>Dikarya</taxon>
        <taxon>Basidiomycota</taxon>
        <taxon>Agaricomycotina</taxon>
        <taxon>Agaricomycetes</taxon>
        <taxon>Polyporales</taxon>
        <taxon>Polyporaceae</taxon>
        <taxon>Polyporus</taxon>
    </lineage>
</organism>
<dbReference type="EMBL" id="ML212203">
    <property type="protein sequence ID" value="TFK79027.1"/>
    <property type="molecule type" value="Genomic_DNA"/>
</dbReference>
<dbReference type="Pfam" id="PF05699">
    <property type="entry name" value="Dimer_Tnp_hAT"/>
    <property type="match status" value="1"/>
</dbReference>
<dbReference type="Proteomes" id="UP000308197">
    <property type="component" value="Unassembled WGS sequence"/>
</dbReference>
<gene>
    <name evidence="2" type="ORF">K466DRAFT_466388</name>
</gene>
<feature type="non-terminal residue" evidence="2">
    <location>
        <position position="103"/>
    </location>
</feature>